<dbReference type="InterPro" id="IPR005143">
    <property type="entry name" value="TF_LuxR_autoind-bd_dom"/>
</dbReference>
<evidence type="ECO:0000313" key="6">
    <source>
        <dbReference type="Proteomes" id="UP000015347"/>
    </source>
</evidence>
<dbReference type="EMBL" id="APVH01000043">
    <property type="protein sequence ID" value="EPX76770.1"/>
    <property type="molecule type" value="Genomic_DNA"/>
</dbReference>
<dbReference type="PRINTS" id="PR00038">
    <property type="entry name" value="HTHLUXR"/>
</dbReference>
<feature type="domain" description="HTH luxR-type" evidence="4">
    <location>
        <begin position="171"/>
        <end position="236"/>
    </location>
</feature>
<dbReference type="PANTHER" id="PTHR44688">
    <property type="entry name" value="DNA-BINDING TRANSCRIPTIONAL ACTIVATOR DEVR_DOSR"/>
    <property type="match status" value="1"/>
</dbReference>
<comment type="caution">
    <text evidence="5">The sequence shown here is derived from an EMBL/GenBank/DDBJ whole genome shotgun (WGS) entry which is preliminary data.</text>
</comment>
<proteinExistence type="predicted"/>
<dbReference type="GO" id="GO:0003677">
    <property type="term" value="F:DNA binding"/>
    <property type="evidence" value="ECO:0007669"/>
    <property type="project" value="UniProtKB-KW"/>
</dbReference>
<dbReference type="InterPro" id="IPR036388">
    <property type="entry name" value="WH-like_DNA-bd_sf"/>
</dbReference>
<keyword evidence="2" id="KW-0238">DNA-binding</keyword>
<dbReference type="SUPFAM" id="SSF46894">
    <property type="entry name" value="C-terminal effector domain of the bipartite response regulators"/>
    <property type="match status" value="1"/>
</dbReference>
<evidence type="ECO:0000256" key="1">
    <source>
        <dbReference type="ARBA" id="ARBA00023015"/>
    </source>
</evidence>
<dbReference type="Pfam" id="PF03472">
    <property type="entry name" value="Autoind_bind"/>
    <property type="match status" value="1"/>
</dbReference>
<dbReference type="InterPro" id="IPR036693">
    <property type="entry name" value="TF_LuxR_autoind-bd_dom_sf"/>
</dbReference>
<evidence type="ECO:0000256" key="3">
    <source>
        <dbReference type="ARBA" id="ARBA00023163"/>
    </source>
</evidence>
<dbReference type="SUPFAM" id="SSF75516">
    <property type="entry name" value="Pheromone-binding domain of LuxR-like quorum-sensing transcription factors"/>
    <property type="match status" value="1"/>
</dbReference>
<dbReference type="eggNOG" id="COG2771">
    <property type="taxonomic scope" value="Bacteria"/>
</dbReference>
<keyword evidence="1" id="KW-0805">Transcription regulation</keyword>
<dbReference type="STRING" id="1123237.Salmuc_04656"/>
<dbReference type="SMART" id="SM00421">
    <property type="entry name" value="HTH_LUXR"/>
    <property type="match status" value="1"/>
</dbReference>
<evidence type="ECO:0000259" key="4">
    <source>
        <dbReference type="PROSITE" id="PS50043"/>
    </source>
</evidence>
<dbReference type="PANTHER" id="PTHR44688:SF16">
    <property type="entry name" value="DNA-BINDING TRANSCRIPTIONAL ACTIVATOR DEVR_DOSR"/>
    <property type="match status" value="1"/>
</dbReference>
<keyword evidence="3" id="KW-0804">Transcription</keyword>
<evidence type="ECO:0000313" key="5">
    <source>
        <dbReference type="EMBL" id="EPX76770.1"/>
    </source>
</evidence>
<dbReference type="Pfam" id="PF00196">
    <property type="entry name" value="GerE"/>
    <property type="match status" value="1"/>
</dbReference>
<name>S9RF81_9RHOB</name>
<dbReference type="PROSITE" id="PS50043">
    <property type="entry name" value="HTH_LUXR_2"/>
    <property type="match status" value="1"/>
</dbReference>
<dbReference type="Proteomes" id="UP000015347">
    <property type="component" value="Unassembled WGS sequence"/>
</dbReference>
<dbReference type="OrthoDB" id="9803630at2"/>
<dbReference type="InterPro" id="IPR000792">
    <property type="entry name" value="Tscrpt_reg_LuxR_C"/>
</dbReference>
<dbReference type="Gene3D" id="1.10.10.10">
    <property type="entry name" value="Winged helix-like DNA-binding domain superfamily/Winged helix DNA-binding domain"/>
    <property type="match status" value="1"/>
</dbReference>
<accession>S9RF81</accession>
<keyword evidence="6" id="KW-1185">Reference proteome</keyword>
<gene>
    <name evidence="5" type="ORF">Salmuc_04656</name>
</gene>
<dbReference type="InterPro" id="IPR016032">
    <property type="entry name" value="Sig_transdc_resp-reg_C-effctor"/>
</dbReference>
<dbReference type="RefSeq" id="WP_020041796.1">
    <property type="nucleotide sequence ID" value="NZ_KE557281.1"/>
</dbReference>
<protein>
    <submittedName>
        <fullName evidence="5">Autoinducer-binding protein transcriptional regulator LuxR</fullName>
    </submittedName>
</protein>
<organism evidence="5 6">
    <name type="scientific">Salipiger mucosus DSM 16094</name>
    <dbReference type="NCBI Taxonomy" id="1123237"/>
    <lineage>
        <taxon>Bacteria</taxon>
        <taxon>Pseudomonadati</taxon>
        <taxon>Pseudomonadota</taxon>
        <taxon>Alphaproteobacteria</taxon>
        <taxon>Rhodobacterales</taxon>
        <taxon>Roseobacteraceae</taxon>
        <taxon>Salipiger</taxon>
    </lineage>
</organism>
<dbReference type="Gene3D" id="3.30.450.80">
    <property type="entry name" value="Transcription factor LuxR-like, autoinducer-binding domain"/>
    <property type="match status" value="1"/>
</dbReference>
<reference evidence="6" key="1">
    <citation type="journal article" date="2014" name="Stand. Genomic Sci.">
        <title>Genome sequence of the exopolysaccharide-producing Salipiger mucosus type strain (DSM 16094(T)), a moderately halophilic member of the Roseobacter clade.</title>
        <authorList>
            <person name="Riedel T."/>
            <person name="Spring S."/>
            <person name="Fiebig A."/>
            <person name="Petersen J."/>
            <person name="Kyrpides N.C."/>
            <person name="Goker M."/>
            <person name="Klenk H.P."/>
        </authorList>
    </citation>
    <scope>NUCLEOTIDE SEQUENCE [LARGE SCALE GENOMIC DNA]</scope>
    <source>
        <strain evidence="6">DSM 16094</strain>
    </source>
</reference>
<dbReference type="CDD" id="cd06170">
    <property type="entry name" value="LuxR_C_like"/>
    <property type="match status" value="1"/>
</dbReference>
<evidence type="ECO:0000256" key="2">
    <source>
        <dbReference type="ARBA" id="ARBA00023125"/>
    </source>
</evidence>
<dbReference type="AlphaFoldDB" id="S9RF81"/>
<sequence>MPDISTAFNEIREQHADEGVPATREILHSLKERVGVEHFCYLRMGDRDPDDVGAVLTTYPDEWHDRYVRQNYQLIDPVVQKGLKSFLPMDWALAKKDDPLVRQFFGEAAEFGVCPSGLTIPVRDPHGRRALFSLNSGMKQPEFEGFTREFMSDLQYLGHLVHDHVCREGGLDFPLKLLTNREVEVMKWAALGKTSWETARICNLAPNTVKFYVRNATAKLEASNKAHAVAKAVKMGIISI</sequence>
<dbReference type="HOGENOM" id="CLU_072786_2_1_5"/>
<dbReference type="GO" id="GO:0006355">
    <property type="term" value="P:regulation of DNA-templated transcription"/>
    <property type="evidence" value="ECO:0007669"/>
    <property type="project" value="InterPro"/>
</dbReference>